<feature type="region of interest" description="Disordered" evidence="8">
    <location>
        <begin position="434"/>
        <end position="463"/>
    </location>
</feature>
<comment type="cofactor">
    <cofactor evidence="1">
        <name>[4Fe-4S] cluster</name>
        <dbReference type="ChEBI" id="CHEBI:49883"/>
    </cofactor>
</comment>
<name>A0A0U1M3N4_TALIS</name>
<dbReference type="SFLD" id="SFLDS00032">
    <property type="entry name" value="Radical_SAM_3-amino-3-carboxyp"/>
    <property type="match status" value="1"/>
</dbReference>
<keyword evidence="7" id="KW-0963">Cytoplasm</keyword>
<keyword evidence="6 7" id="KW-0411">Iron-sulfur</keyword>
<dbReference type="Pfam" id="PF01866">
    <property type="entry name" value="Diphthamide_syn"/>
    <property type="match status" value="1"/>
</dbReference>
<dbReference type="FunFam" id="3.40.50.11860:FF:000001">
    <property type="entry name" value="2-(3-amino-3-carboxypropyl)histidine synthase subunit 2"/>
    <property type="match status" value="1"/>
</dbReference>
<comment type="similarity">
    <text evidence="3 7">Belongs to the DPH1/DPH2 family. DPH2 subfamily.</text>
</comment>
<gene>
    <name evidence="9" type="ORF">PISL3812_07220</name>
</gene>
<dbReference type="GO" id="GO:0051539">
    <property type="term" value="F:4 iron, 4 sulfur cluster binding"/>
    <property type="evidence" value="ECO:0007669"/>
    <property type="project" value="EnsemblFungi"/>
</dbReference>
<dbReference type="EMBL" id="CVMT01000007">
    <property type="protein sequence ID" value="CRG90177.1"/>
    <property type="molecule type" value="Genomic_DNA"/>
</dbReference>
<keyword evidence="4 7" id="KW-0479">Metal-binding</keyword>
<dbReference type="SFLD" id="SFLDF00408">
    <property type="entry name" value="Diphthamide_biosynthesis_famil"/>
    <property type="match status" value="1"/>
</dbReference>
<dbReference type="SFLD" id="SFLDG01121">
    <property type="entry name" value="Diphthamide_biosynthesis"/>
    <property type="match status" value="1"/>
</dbReference>
<dbReference type="Gene3D" id="3.40.50.11860">
    <property type="entry name" value="Diphthamide synthesis DPH1/DPH2 domain 3"/>
    <property type="match status" value="1"/>
</dbReference>
<evidence type="ECO:0000256" key="8">
    <source>
        <dbReference type="SAM" id="MobiDB-lite"/>
    </source>
</evidence>
<evidence type="ECO:0000256" key="2">
    <source>
        <dbReference type="ARBA" id="ARBA00005156"/>
    </source>
</evidence>
<accession>A0A0U1M3N4</accession>
<dbReference type="InterPro" id="IPR016435">
    <property type="entry name" value="DPH1/DPH2"/>
</dbReference>
<evidence type="ECO:0000256" key="1">
    <source>
        <dbReference type="ARBA" id="ARBA00001966"/>
    </source>
</evidence>
<sequence length="570" mass="62144">MQSAPILSTPDAYLLDATEPVADTLGAASRSDEELSIIYDVERTLTEIRQGRWKRIALQFPDDMLPDAPRVFQLLARGIQTKDLHVNGRSSNSAATVENGSGEELGSDVMEKVSQISLEGNSSQNEEPTRFYILADTSYGNCCVDEVAAEHVNADVVVHYGRACLSPTSRLPVIHVFTHRPLPLDPLVKAFKETFTDLSSKIILAADVMYSDHVSAVHDRLVEEGYTNLFATQVVHDPSSAIPNRTVPEVVRDQPESLSDWQLFYISEPPTALLLTLSSKVAAIYIYPAAKAESGQDVKPLQASTAAALRRRYGTLVSLSTASIFGILINTLSVKNYLHIVDHVKKQIAAAGKKSYMFVVGKLNAAKVANFSEIDGWVVIGCWESSLVDTKDFWKPIITPYELELALQSDDTRVWTGAWRGDYQAILDAKPLSPDASQELHETQSGAPDNGEDDTSDFESAPPEFNLRTGQFVTNSRPMQHLTNGTSRRAANALSNGTALAKRAKGDVATIGSTVSPGAEFLRSQRTWQGLGSDFEIKYEEDGEPGGTAVVEGRKGIARGYTVGNSADRH</sequence>
<keyword evidence="10" id="KW-1185">Reference proteome</keyword>
<proteinExistence type="inferred from homology"/>
<comment type="pathway">
    <text evidence="2 7">Protein modification; peptidyl-diphthamide biosynthesis.</text>
</comment>
<reference evidence="9 10" key="1">
    <citation type="submission" date="2015-04" db="EMBL/GenBank/DDBJ databases">
        <authorList>
            <person name="Syromyatnikov M.Y."/>
            <person name="Popov V.N."/>
        </authorList>
    </citation>
    <scope>NUCLEOTIDE SEQUENCE [LARGE SCALE GENOMIC DNA]</scope>
    <source>
        <strain evidence="9">WF-38-12</strain>
    </source>
</reference>
<evidence type="ECO:0000313" key="9">
    <source>
        <dbReference type="EMBL" id="CRG90177.1"/>
    </source>
</evidence>
<dbReference type="NCBIfam" id="TIGR00322">
    <property type="entry name" value="diphth2_R"/>
    <property type="match status" value="1"/>
</dbReference>
<dbReference type="Gene3D" id="3.40.50.11840">
    <property type="entry name" value="Diphthamide synthesis DPH1/DPH2 domain 1"/>
    <property type="match status" value="2"/>
</dbReference>
<dbReference type="GO" id="GO:0090560">
    <property type="term" value="F:2-(3-amino-3-carboxypropyl)histidine synthase activity"/>
    <property type="evidence" value="ECO:0007669"/>
    <property type="project" value="EnsemblFungi"/>
</dbReference>
<dbReference type="NCBIfam" id="TIGR00272">
    <property type="entry name" value="DPH2"/>
    <property type="match status" value="1"/>
</dbReference>
<evidence type="ECO:0000256" key="5">
    <source>
        <dbReference type="ARBA" id="ARBA00023004"/>
    </source>
</evidence>
<dbReference type="AlphaFoldDB" id="A0A0U1M3N4"/>
<protein>
    <recommendedName>
        <fullName evidence="7">2-(3-amino-3-carboxypropyl)histidine synthase subunit 2</fullName>
    </recommendedName>
</protein>
<dbReference type="GO" id="GO:0005737">
    <property type="term" value="C:cytoplasm"/>
    <property type="evidence" value="ECO:0007669"/>
    <property type="project" value="UniProtKB-SubCell"/>
</dbReference>
<dbReference type="GO" id="GO:0120513">
    <property type="term" value="C:2-(3-amino-3-carboxypropyl)histidine synthase complex"/>
    <property type="evidence" value="ECO:0007669"/>
    <property type="project" value="EnsemblFungi"/>
</dbReference>
<dbReference type="OrthoDB" id="449241at2759"/>
<evidence type="ECO:0000256" key="4">
    <source>
        <dbReference type="ARBA" id="ARBA00022723"/>
    </source>
</evidence>
<dbReference type="STRING" id="28573.A0A0U1M3N4"/>
<dbReference type="GO" id="GO:0046872">
    <property type="term" value="F:metal ion binding"/>
    <property type="evidence" value="ECO:0007669"/>
    <property type="project" value="UniProtKB-KW"/>
</dbReference>
<dbReference type="Proteomes" id="UP000054383">
    <property type="component" value="Unassembled WGS sequence"/>
</dbReference>
<dbReference type="InterPro" id="IPR010014">
    <property type="entry name" value="DHP2"/>
</dbReference>
<dbReference type="InterPro" id="IPR042265">
    <property type="entry name" value="DPH1/DPH2_3"/>
</dbReference>
<evidence type="ECO:0000256" key="7">
    <source>
        <dbReference type="RuleBase" id="RU364133"/>
    </source>
</evidence>
<dbReference type="GO" id="GO:0017183">
    <property type="term" value="P:protein histidyl modification to diphthamide"/>
    <property type="evidence" value="ECO:0007669"/>
    <property type="project" value="UniProtKB-UniPathway"/>
</dbReference>
<comment type="subcellular location">
    <subcellularLocation>
        <location evidence="7">Cytoplasm</location>
    </subcellularLocation>
</comment>
<dbReference type="PANTHER" id="PTHR10762">
    <property type="entry name" value="DIPHTHAMIDE BIOSYNTHESIS PROTEIN"/>
    <property type="match status" value="1"/>
</dbReference>
<evidence type="ECO:0000256" key="6">
    <source>
        <dbReference type="ARBA" id="ARBA00023014"/>
    </source>
</evidence>
<dbReference type="InterPro" id="IPR042263">
    <property type="entry name" value="DPH1/DPH2_1"/>
</dbReference>
<comment type="function">
    <text evidence="7">Required for the first step of diphthamide biosynthesis, a post-translational modification of histidine which occurs in elongation factor 2. DPH1 and DPH2 transfer a 3-amino-3-carboxypropyl (ACP) group from S-adenosyl-L-methionine (SAM) to a histidine residue, the reaction is assisted by a reduction system comprising DPH3 and a NADH-dependent reductase. Facilitates the reduction of the catalytic iron-sulfur cluster found in the DPH1 subunit.</text>
</comment>
<organism evidence="9 10">
    <name type="scientific">Talaromyces islandicus</name>
    <name type="common">Penicillium islandicum</name>
    <dbReference type="NCBI Taxonomy" id="28573"/>
    <lineage>
        <taxon>Eukaryota</taxon>
        <taxon>Fungi</taxon>
        <taxon>Dikarya</taxon>
        <taxon>Ascomycota</taxon>
        <taxon>Pezizomycotina</taxon>
        <taxon>Eurotiomycetes</taxon>
        <taxon>Eurotiomycetidae</taxon>
        <taxon>Eurotiales</taxon>
        <taxon>Trichocomaceae</taxon>
        <taxon>Talaromyces</taxon>
        <taxon>Talaromyces sect. Islandici</taxon>
    </lineage>
</organism>
<dbReference type="UniPathway" id="UPA00559"/>
<dbReference type="PANTHER" id="PTHR10762:SF2">
    <property type="entry name" value="2-(3-AMINO-3-CARBOXYPROPYL)HISTIDINE SYNTHASE SUBUNIT 2"/>
    <property type="match status" value="1"/>
</dbReference>
<keyword evidence="5 7" id="KW-0408">Iron</keyword>
<dbReference type="OMA" id="QIWNENH"/>
<evidence type="ECO:0000313" key="10">
    <source>
        <dbReference type="Proteomes" id="UP000054383"/>
    </source>
</evidence>
<evidence type="ECO:0000256" key="3">
    <source>
        <dbReference type="ARBA" id="ARBA00006179"/>
    </source>
</evidence>